<evidence type="ECO:0000256" key="5">
    <source>
        <dbReference type="ARBA" id="ARBA00022741"/>
    </source>
</evidence>
<protein>
    <recommendedName>
        <fullName evidence="12">ABC transporter domain-containing protein</fullName>
    </recommendedName>
</protein>
<proteinExistence type="inferred from homology"/>
<dbReference type="InterPro" id="IPR003593">
    <property type="entry name" value="AAA+_ATPase"/>
</dbReference>
<dbReference type="InterPro" id="IPR034001">
    <property type="entry name" value="ABCG_PDR_1"/>
</dbReference>
<comment type="subcellular location">
    <subcellularLocation>
        <location evidence="1">Membrane</location>
        <topology evidence="1">Multi-pass membrane protein</topology>
    </subcellularLocation>
</comment>
<dbReference type="GO" id="GO:0016887">
    <property type="term" value="F:ATP hydrolysis activity"/>
    <property type="evidence" value="ECO:0007669"/>
    <property type="project" value="InterPro"/>
</dbReference>
<feature type="transmembrane region" description="Helical" evidence="11">
    <location>
        <begin position="685"/>
        <end position="711"/>
    </location>
</feature>
<dbReference type="InterPro" id="IPR034003">
    <property type="entry name" value="ABCG_PDR_2"/>
</dbReference>
<dbReference type="CDD" id="cd03232">
    <property type="entry name" value="ABCG_PDR_domain2"/>
    <property type="match status" value="1"/>
</dbReference>
<dbReference type="InterPro" id="IPR029481">
    <property type="entry name" value="ABC_trans_N"/>
</dbReference>
<dbReference type="Pfam" id="PF00005">
    <property type="entry name" value="ABC_tran"/>
    <property type="match status" value="2"/>
</dbReference>
<feature type="transmembrane region" description="Helical" evidence="11">
    <location>
        <begin position="1356"/>
        <end position="1376"/>
    </location>
</feature>
<evidence type="ECO:0000256" key="2">
    <source>
        <dbReference type="ARBA" id="ARBA00006012"/>
    </source>
</evidence>
<dbReference type="InterPro" id="IPR010929">
    <property type="entry name" value="PDR_CDR_ABC"/>
</dbReference>
<evidence type="ECO:0000313" key="13">
    <source>
        <dbReference type="EMBL" id="KAF2800128.1"/>
    </source>
</evidence>
<name>A0A6A6XV48_9PLEO</name>
<dbReference type="GO" id="GO:0005524">
    <property type="term" value="F:ATP binding"/>
    <property type="evidence" value="ECO:0007669"/>
    <property type="project" value="UniProtKB-KW"/>
</dbReference>
<dbReference type="InterPro" id="IPR017871">
    <property type="entry name" value="ABC_transporter-like_CS"/>
</dbReference>
<evidence type="ECO:0000256" key="4">
    <source>
        <dbReference type="ARBA" id="ARBA00022692"/>
    </source>
</evidence>
<evidence type="ECO:0000256" key="11">
    <source>
        <dbReference type="SAM" id="Phobius"/>
    </source>
</evidence>
<feature type="region of interest" description="Disordered" evidence="10">
    <location>
        <begin position="1"/>
        <end position="157"/>
    </location>
</feature>
<feature type="domain" description="ABC transporter" evidence="12">
    <location>
        <begin position="248"/>
        <end position="506"/>
    </location>
</feature>
<feature type="compositionally biased region" description="Polar residues" evidence="10">
    <location>
        <begin position="23"/>
        <end position="44"/>
    </location>
</feature>
<keyword evidence="8 11" id="KW-0472">Membrane</keyword>
<feature type="transmembrane region" description="Helical" evidence="11">
    <location>
        <begin position="1427"/>
        <end position="1453"/>
    </location>
</feature>
<feature type="compositionally biased region" description="Basic and acidic residues" evidence="10">
    <location>
        <begin position="146"/>
        <end position="157"/>
    </location>
</feature>
<dbReference type="InterPro" id="IPR013525">
    <property type="entry name" value="ABC2_TM"/>
</dbReference>
<evidence type="ECO:0000313" key="14">
    <source>
        <dbReference type="Proteomes" id="UP000799757"/>
    </source>
</evidence>
<dbReference type="SMART" id="SM00382">
    <property type="entry name" value="AAA"/>
    <property type="match status" value="2"/>
</dbReference>
<feature type="transmembrane region" description="Helical" evidence="11">
    <location>
        <begin position="610"/>
        <end position="631"/>
    </location>
</feature>
<dbReference type="PROSITE" id="PS50893">
    <property type="entry name" value="ABC_TRANSPORTER_2"/>
    <property type="match status" value="2"/>
</dbReference>
<evidence type="ECO:0000256" key="7">
    <source>
        <dbReference type="ARBA" id="ARBA00022989"/>
    </source>
</evidence>
<feature type="compositionally biased region" description="Polar residues" evidence="10">
    <location>
        <begin position="57"/>
        <end position="66"/>
    </location>
</feature>
<comment type="similarity">
    <text evidence="2">Belongs to the ABC transporter superfamily. ABCG family. PDR (TC 3.A.1.205) subfamily.</text>
</comment>
<dbReference type="EMBL" id="MU001752">
    <property type="protein sequence ID" value="KAF2800128.1"/>
    <property type="molecule type" value="Genomic_DNA"/>
</dbReference>
<feature type="transmembrane region" description="Helical" evidence="11">
    <location>
        <begin position="750"/>
        <end position="770"/>
    </location>
</feature>
<feature type="compositionally biased region" description="Basic and acidic residues" evidence="10">
    <location>
        <begin position="101"/>
        <end position="124"/>
    </location>
</feature>
<dbReference type="PANTHER" id="PTHR19241">
    <property type="entry name" value="ATP-BINDING CASSETTE TRANSPORTER"/>
    <property type="match status" value="1"/>
</dbReference>
<dbReference type="FunFam" id="3.40.50.300:FF:000054">
    <property type="entry name" value="ABC multidrug transporter atrF"/>
    <property type="match status" value="1"/>
</dbReference>
<evidence type="ECO:0000256" key="3">
    <source>
        <dbReference type="ARBA" id="ARBA00022448"/>
    </source>
</evidence>
<keyword evidence="9" id="KW-0175">Coiled coil</keyword>
<gene>
    <name evidence="13" type="ORF">K505DRAFT_355927</name>
</gene>
<feature type="domain" description="ABC transporter" evidence="12">
    <location>
        <begin position="950"/>
        <end position="1192"/>
    </location>
</feature>
<evidence type="ECO:0000256" key="6">
    <source>
        <dbReference type="ARBA" id="ARBA00022840"/>
    </source>
</evidence>
<keyword evidence="3" id="KW-0813">Transport</keyword>
<dbReference type="FunFam" id="3.40.50.300:FF:002416">
    <property type="entry name" value="ABC multidrug transporter (Eurofung)"/>
    <property type="match status" value="1"/>
</dbReference>
<dbReference type="Pfam" id="PF01061">
    <property type="entry name" value="ABC2_membrane"/>
    <property type="match status" value="2"/>
</dbReference>
<dbReference type="Gene3D" id="3.40.50.300">
    <property type="entry name" value="P-loop containing nucleotide triphosphate hydrolases"/>
    <property type="match status" value="2"/>
</dbReference>
<evidence type="ECO:0000256" key="1">
    <source>
        <dbReference type="ARBA" id="ARBA00004141"/>
    </source>
</evidence>
<evidence type="ECO:0000256" key="10">
    <source>
        <dbReference type="SAM" id="MobiDB-lite"/>
    </source>
</evidence>
<dbReference type="CDD" id="cd03233">
    <property type="entry name" value="ABCG_PDR_domain1"/>
    <property type="match status" value="1"/>
</dbReference>
<keyword evidence="14" id="KW-1185">Reference proteome</keyword>
<dbReference type="Proteomes" id="UP000799757">
    <property type="component" value="Unassembled WGS sequence"/>
</dbReference>
<feature type="coiled-coil region" evidence="9">
    <location>
        <begin position="550"/>
        <end position="577"/>
    </location>
</feature>
<accession>A0A6A6XV48</accession>
<organism evidence="13 14">
    <name type="scientific">Melanomma pulvis-pyrius CBS 109.77</name>
    <dbReference type="NCBI Taxonomy" id="1314802"/>
    <lineage>
        <taxon>Eukaryota</taxon>
        <taxon>Fungi</taxon>
        <taxon>Dikarya</taxon>
        <taxon>Ascomycota</taxon>
        <taxon>Pezizomycotina</taxon>
        <taxon>Dothideomycetes</taxon>
        <taxon>Pleosporomycetidae</taxon>
        <taxon>Pleosporales</taxon>
        <taxon>Melanommataceae</taxon>
        <taxon>Melanomma</taxon>
    </lineage>
</organism>
<feature type="region of interest" description="Disordered" evidence="10">
    <location>
        <begin position="907"/>
        <end position="938"/>
    </location>
</feature>
<keyword evidence="6" id="KW-0067">ATP-binding</keyword>
<dbReference type="OrthoDB" id="245989at2759"/>
<feature type="compositionally biased region" description="Polar residues" evidence="10">
    <location>
        <begin position="926"/>
        <end position="938"/>
    </location>
</feature>
<dbReference type="SUPFAM" id="SSF52540">
    <property type="entry name" value="P-loop containing nucleoside triphosphate hydrolases"/>
    <property type="match status" value="2"/>
</dbReference>
<evidence type="ECO:0000256" key="8">
    <source>
        <dbReference type="ARBA" id="ARBA00023136"/>
    </source>
</evidence>
<feature type="transmembrane region" description="Helical" evidence="11">
    <location>
        <begin position="717"/>
        <end position="738"/>
    </location>
</feature>
<feature type="transmembrane region" description="Helical" evidence="11">
    <location>
        <begin position="1285"/>
        <end position="1306"/>
    </location>
</feature>
<dbReference type="InterPro" id="IPR003439">
    <property type="entry name" value="ABC_transporter-like_ATP-bd"/>
</dbReference>
<feature type="transmembrane region" description="Helical" evidence="11">
    <location>
        <begin position="855"/>
        <end position="875"/>
    </location>
</feature>
<dbReference type="GO" id="GO:0140359">
    <property type="term" value="F:ABC-type transporter activity"/>
    <property type="evidence" value="ECO:0007669"/>
    <property type="project" value="InterPro"/>
</dbReference>
<dbReference type="InterPro" id="IPR027417">
    <property type="entry name" value="P-loop_NTPase"/>
</dbReference>
<feature type="transmembrane region" description="Helical" evidence="11">
    <location>
        <begin position="1396"/>
        <end position="1415"/>
    </location>
</feature>
<feature type="transmembrane region" description="Helical" evidence="11">
    <location>
        <begin position="643"/>
        <end position="664"/>
    </location>
</feature>
<keyword evidence="7 11" id="KW-1133">Transmembrane helix</keyword>
<dbReference type="Pfam" id="PF06422">
    <property type="entry name" value="PDR_CDR"/>
    <property type="match status" value="2"/>
</dbReference>
<keyword evidence="4 11" id="KW-0812">Transmembrane</keyword>
<keyword evidence="5" id="KW-0547">Nucleotide-binding</keyword>
<dbReference type="Pfam" id="PF14510">
    <property type="entry name" value="ABC_trans_N"/>
    <property type="match status" value="1"/>
</dbReference>
<feature type="compositionally biased region" description="Polar residues" evidence="10">
    <location>
        <begin position="81"/>
        <end position="96"/>
    </location>
</feature>
<sequence>MASRSEQPTPHIDELPGAWIETPIQQSRQQSYIGSPEQSNSTSEGRAPSRTDGHASTYLNYTSLQRDGSGAPAPNPPASNLRESGQFSASNLTTAVPSPLADEKHRPLEEGVSEKYDGDRRESIETDDEDEGDGRFAAIKPASSAPRHDIPHGDSKPLAEEDLFRVLSHRRGHVSRTNTAATASSTEEEQEEINRLMSRMFGTSRQQASEEEKTRHFGVIFKNLTVKGMGLGAALQPSVGDIFLGLPRLLKNLFARGPRKVGGKPPVRTILDDFSGCIQPGEMLLVLGRPGAGCSTFLKMLGNQRFGYEEILGEVTYGGTDSKEMAKKYRSEVLYNPEDDLHYATLKVKETLKFALKTRTPGKSSRKEGESRSDYVNEFLRVVSKLFWIEHTMDTKVGNEFVRGVSGGEKKRVSIAEAMITKASVQSWDNSTRGLDASTALEYVQSLRSLTNMARISTSVALYQAGESLYDLFDKVILIHEGRCCYFGPSDQAAKYFKSLGFVQPERWTSADFITSVTDDHERHIKDGWETRIPRSGAAFGEEFLKSQQHKDNLAEIAEFEEETKRLVEERRAASTKASSKKNFTLPFHKQVTACTKRQYLVMVGDKQSLVGKWGGIFFQALIVGSLFYNLPNTAAGTFTRGGVIFFMLLFNALLALAELTSAFQSRPILLKHKSFSFYRPAAYAIAQTVIDVPLVFIQVFIFDIVVYFMANLQRTASQFFISLLFLWIITMTMYAFFRAIGALVGSLDVATRITGVAIQALIVYAGYLIPPSKMHPWFSWLRWINPVQYGFEALLANEFYNLELECVPPYIVPQVPNADPRYQSCAIQGSTPGSLTVNGANYIQVAFQYSRSHLWRNFGFICAFFLFFVFLTAVGMEIQKPNKGGGAVTIYKRGQVPKKVEKAMEAKVQPSDVENGRTEPAMESKYQSSSDSANANGSVTGVAKNETIFTWQNVNYTIPYEKGERKLLQGVQGYVKPGKLTALMGASGAGKTTLLNTLAQRIRFGVVRGDFLVDGRKLPSSFQRSTGFAEQMDVHESTATVREALQFSAKLRQPRETPLQEKYDYVEKIIDLLEMRDIAGAAIGKVGSGLNQEQRKRVTIGVELASKPELLMFLDEPTSGLDSGAAFNIVRFLRKLADAGQAILCTIHQPSSVLFEHFDQLLLLKSGGRTAYFGELGHDSRVLLDYLEGNGAKKCPPKTNPAEYMLEAIGAGNPDYQGQDWGDVWASSPENEKLTKEIQEIIGNRRNIEASNKTSDDREYAMPLATQLFTVINRSFVAIWRDPPYVIGMFMLHIFTGLFNSFTFWHLGNSQVDMQSRLFSVFMTLTISPPLIQQLQPRFLNMRSIYESREGNSKIYSWQAFVWGAILSEIPYRIAAGTLYWCCWYWATWFPRDTYTSASVWLFVMLFELYYLGFGQAIAAFSPNELLASILVPLFFTFIVSFCGVVVPYAALPNFWQAWMYWLTPFKYILEGFLALLVNGVPIQCSTSELAIFPPPPGQDCQTYAGSFANQSGGYVQTQANGDCGYCQFASGTSFAASFNIVPGHIWRDFGITWAYILFNFALVFVCTWLYLGGLRKIRSAFSRKGRQNKKAAEKREAGDVA</sequence>
<feature type="transmembrane region" description="Helical" evidence="11">
    <location>
        <begin position="1318"/>
        <end position="1336"/>
    </location>
</feature>
<dbReference type="GO" id="GO:0016020">
    <property type="term" value="C:membrane"/>
    <property type="evidence" value="ECO:0007669"/>
    <property type="project" value="UniProtKB-SubCell"/>
</dbReference>
<feature type="transmembrane region" description="Helical" evidence="11">
    <location>
        <begin position="1555"/>
        <end position="1576"/>
    </location>
</feature>
<evidence type="ECO:0000256" key="9">
    <source>
        <dbReference type="SAM" id="Coils"/>
    </source>
</evidence>
<evidence type="ECO:0000259" key="12">
    <source>
        <dbReference type="PROSITE" id="PS50893"/>
    </source>
</evidence>
<dbReference type="PROSITE" id="PS00211">
    <property type="entry name" value="ABC_TRANSPORTER_1"/>
    <property type="match status" value="1"/>
</dbReference>
<reference evidence="13" key="1">
    <citation type="journal article" date="2020" name="Stud. Mycol.">
        <title>101 Dothideomycetes genomes: a test case for predicting lifestyles and emergence of pathogens.</title>
        <authorList>
            <person name="Haridas S."/>
            <person name="Albert R."/>
            <person name="Binder M."/>
            <person name="Bloem J."/>
            <person name="Labutti K."/>
            <person name="Salamov A."/>
            <person name="Andreopoulos B."/>
            <person name="Baker S."/>
            <person name="Barry K."/>
            <person name="Bills G."/>
            <person name="Bluhm B."/>
            <person name="Cannon C."/>
            <person name="Castanera R."/>
            <person name="Culley D."/>
            <person name="Daum C."/>
            <person name="Ezra D."/>
            <person name="Gonzalez J."/>
            <person name="Henrissat B."/>
            <person name="Kuo A."/>
            <person name="Liang C."/>
            <person name="Lipzen A."/>
            <person name="Lutzoni F."/>
            <person name="Magnuson J."/>
            <person name="Mondo S."/>
            <person name="Nolan M."/>
            <person name="Ohm R."/>
            <person name="Pangilinan J."/>
            <person name="Park H.-J."/>
            <person name="Ramirez L."/>
            <person name="Alfaro M."/>
            <person name="Sun H."/>
            <person name="Tritt A."/>
            <person name="Yoshinaga Y."/>
            <person name="Zwiers L.-H."/>
            <person name="Turgeon B."/>
            <person name="Goodwin S."/>
            <person name="Spatafora J."/>
            <person name="Crous P."/>
            <person name="Grigoriev I."/>
        </authorList>
    </citation>
    <scope>NUCLEOTIDE SEQUENCE</scope>
    <source>
        <strain evidence="13">CBS 109.77</strain>
    </source>
</reference>